<name>A0A6L2R6U9_9BACT</name>
<reference evidence="2 3" key="1">
    <citation type="journal article" date="2020" name="ISME J.">
        <title>Parallel Reductive Genome Evolution in Desulfovibrio Ectosymbionts Independently Acquired by Trichonympha Protists in the Termite Gut.</title>
        <authorList>
            <person name="Takeuchi M."/>
            <person name="Kuwahara H."/>
            <person name="Murakami T."/>
            <person name="Takahashi K."/>
            <person name="Kajitani R."/>
            <person name="Toyoda A."/>
            <person name="Itoh T."/>
            <person name="Ohkuma M."/>
            <person name="Hongoh Y."/>
        </authorList>
    </citation>
    <scope>NUCLEOTIDE SEQUENCE [LARGE SCALE GENOMIC DNA]</scope>
    <source>
        <strain evidence="2">ZnDsv-02</strain>
    </source>
</reference>
<organism evidence="2 3">
    <name type="scientific">Candidatus Desulfovibrio kirbyi</name>
    <dbReference type="NCBI Taxonomy" id="2696086"/>
    <lineage>
        <taxon>Bacteria</taxon>
        <taxon>Pseudomonadati</taxon>
        <taxon>Thermodesulfobacteriota</taxon>
        <taxon>Desulfovibrionia</taxon>
        <taxon>Desulfovibrionales</taxon>
        <taxon>Desulfovibrionaceae</taxon>
        <taxon>Desulfovibrio</taxon>
    </lineage>
</organism>
<dbReference type="Gene3D" id="1.25.40.10">
    <property type="entry name" value="Tetratricopeptide repeat domain"/>
    <property type="match status" value="1"/>
</dbReference>
<dbReference type="SUPFAM" id="SSF48452">
    <property type="entry name" value="TPR-like"/>
    <property type="match status" value="1"/>
</dbReference>
<dbReference type="EMBL" id="BLLL01000011">
    <property type="protein sequence ID" value="GFH63253.1"/>
    <property type="molecule type" value="Genomic_DNA"/>
</dbReference>
<dbReference type="Proteomes" id="UP000505077">
    <property type="component" value="Unassembled WGS sequence"/>
</dbReference>
<evidence type="ECO:0000313" key="3">
    <source>
        <dbReference type="Proteomes" id="UP000505077"/>
    </source>
</evidence>
<protein>
    <recommendedName>
        <fullName evidence="4">Tetratricopeptide repeat protein</fullName>
    </recommendedName>
</protein>
<dbReference type="AlphaFoldDB" id="A0A6L2R6U9"/>
<comment type="caution">
    <text evidence="2">The sequence shown here is derived from an EMBL/GenBank/DDBJ whole genome shotgun (WGS) entry which is preliminary data.</text>
</comment>
<dbReference type="InterPro" id="IPR011990">
    <property type="entry name" value="TPR-like_helical_dom_sf"/>
</dbReference>
<feature type="chain" id="PRO_5026924582" description="Tetratricopeptide repeat protein" evidence="1">
    <location>
        <begin position="24"/>
        <end position="265"/>
    </location>
</feature>
<sequence length="265" mass="30159">MMTAKGIFSALLLLLCLAGCERASFEISEGDLAVARVAVAERDWPLAERLLRRCLREEQLPKRRWEAWNMLLAATNSHVTEPHASLEYLGAMLEEFADSDDKTRSILERMGVLTEELHRYKRAADVWSAYIGLVDLTSEQTVYGYRRLAAVQFSLRRFDAAEDILQQCLALSLPDHVKVLCMYDLADMDSTRERWQESADLSLQILDAEPDAELAGLTGYILADALEQLGRVDDALVQFQHVRTTYPNTAVIDNRIAQLRKKRRK</sequence>
<evidence type="ECO:0000256" key="1">
    <source>
        <dbReference type="SAM" id="SignalP"/>
    </source>
</evidence>
<evidence type="ECO:0000313" key="2">
    <source>
        <dbReference type="EMBL" id="GFH63253.1"/>
    </source>
</evidence>
<feature type="signal peptide" evidence="1">
    <location>
        <begin position="1"/>
        <end position="23"/>
    </location>
</feature>
<gene>
    <name evidence="2" type="ORF">ZNDK_1024</name>
</gene>
<accession>A0A6L2R6U9</accession>
<keyword evidence="1" id="KW-0732">Signal</keyword>
<evidence type="ECO:0008006" key="4">
    <source>
        <dbReference type="Google" id="ProtNLM"/>
    </source>
</evidence>
<proteinExistence type="predicted"/>